<dbReference type="EMBL" id="CAUYUJ010014387">
    <property type="protein sequence ID" value="CAK0840528.1"/>
    <property type="molecule type" value="Genomic_DNA"/>
</dbReference>
<accession>A0ABN9T6B2</accession>
<dbReference type="Proteomes" id="UP001189429">
    <property type="component" value="Unassembled WGS sequence"/>
</dbReference>
<protein>
    <submittedName>
        <fullName evidence="1">Uncharacterized protein</fullName>
    </submittedName>
</protein>
<name>A0ABN9T6B2_9DINO</name>
<organism evidence="1 2">
    <name type="scientific">Prorocentrum cordatum</name>
    <dbReference type="NCBI Taxonomy" id="2364126"/>
    <lineage>
        <taxon>Eukaryota</taxon>
        <taxon>Sar</taxon>
        <taxon>Alveolata</taxon>
        <taxon>Dinophyceae</taxon>
        <taxon>Prorocentrales</taxon>
        <taxon>Prorocentraceae</taxon>
        <taxon>Prorocentrum</taxon>
    </lineage>
</organism>
<comment type="caution">
    <text evidence="1">The sequence shown here is derived from an EMBL/GenBank/DDBJ whole genome shotgun (WGS) entry which is preliminary data.</text>
</comment>
<sequence length="117" mass="12602">MWREVLAAAVAVGAAPAPGPQQAAPPAAVPPECLELATCASAGKADWGEFRARLQRAVAAEDASPHSAMEEYFRLMEAYALDAGVALECRMWEAPRPACAWRRAPRGRGCHERRTCL</sequence>
<proteinExistence type="predicted"/>
<gene>
    <name evidence="1" type="ORF">PCOR1329_LOCUS35955</name>
</gene>
<evidence type="ECO:0000313" key="1">
    <source>
        <dbReference type="EMBL" id="CAK0840528.1"/>
    </source>
</evidence>
<keyword evidence="2" id="KW-1185">Reference proteome</keyword>
<evidence type="ECO:0000313" key="2">
    <source>
        <dbReference type="Proteomes" id="UP001189429"/>
    </source>
</evidence>
<reference evidence="1" key="1">
    <citation type="submission" date="2023-10" db="EMBL/GenBank/DDBJ databases">
        <authorList>
            <person name="Chen Y."/>
            <person name="Shah S."/>
            <person name="Dougan E. K."/>
            <person name="Thang M."/>
            <person name="Chan C."/>
        </authorList>
    </citation>
    <scope>NUCLEOTIDE SEQUENCE [LARGE SCALE GENOMIC DNA]</scope>
</reference>